<protein>
    <submittedName>
        <fullName evidence="2">Uncharacterized protein</fullName>
    </submittedName>
</protein>
<dbReference type="Gramene" id="FCD_00031822-RA">
    <property type="protein sequence ID" value="FCD_00031822-RA:cds"/>
    <property type="gene ID" value="FCD_00031822"/>
</dbReference>
<gene>
    <name evidence="2" type="ORF">TIFTF001_029162</name>
</gene>
<sequence length="91" mass="10140">MTRQPPVTRVSPVTRWSVTRDSLGSYPRLAMQSPMTRHTSMAIDSNSPNNMPTSQSTNDSHVDNELPNDRPTSQRCPSSHSPIHKNRGLEA</sequence>
<feature type="compositionally biased region" description="Polar residues" evidence="1">
    <location>
        <begin position="70"/>
        <end position="81"/>
    </location>
</feature>
<comment type="caution">
    <text evidence="2">The sequence shown here is derived from an EMBL/GenBank/DDBJ whole genome shotgun (WGS) entry which is preliminary data.</text>
</comment>
<dbReference type="Proteomes" id="UP001187192">
    <property type="component" value="Unassembled WGS sequence"/>
</dbReference>
<dbReference type="AlphaFoldDB" id="A0AA88DR33"/>
<evidence type="ECO:0000313" key="3">
    <source>
        <dbReference type="Proteomes" id="UP001187192"/>
    </source>
</evidence>
<name>A0AA88DR33_FICCA</name>
<organism evidence="2 3">
    <name type="scientific">Ficus carica</name>
    <name type="common">Common fig</name>
    <dbReference type="NCBI Taxonomy" id="3494"/>
    <lineage>
        <taxon>Eukaryota</taxon>
        <taxon>Viridiplantae</taxon>
        <taxon>Streptophyta</taxon>
        <taxon>Embryophyta</taxon>
        <taxon>Tracheophyta</taxon>
        <taxon>Spermatophyta</taxon>
        <taxon>Magnoliopsida</taxon>
        <taxon>eudicotyledons</taxon>
        <taxon>Gunneridae</taxon>
        <taxon>Pentapetalae</taxon>
        <taxon>rosids</taxon>
        <taxon>fabids</taxon>
        <taxon>Rosales</taxon>
        <taxon>Moraceae</taxon>
        <taxon>Ficeae</taxon>
        <taxon>Ficus</taxon>
    </lineage>
</organism>
<keyword evidence="3" id="KW-1185">Reference proteome</keyword>
<feature type="compositionally biased region" description="Polar residues" evidence="1">
    <location>
        <begin position="33"/>
        <end position="59"/>
    </location>
</feature>
<feature type="compositionally biased region" description="Basic residues" evidence="1">
    <location>
        <begin position="82"/>
        <end position="91"/>
    </location>
</feature>
<feature type="region of interest" description="Disordered" evidence="1">
    <location>
        <begin position="1"/>
        <end position="91"/>
    </location>
</feature>
<accession>A0AA88DR33</accession>
<evidence type="ECO:0000313" key="2">
    <source>
        <dbReference type="EMBL" id="GMN60072.1"/>
    </source>
</evidence>
<evidence type="ECO:0000256" key="1">
    <source>
        <dbReference type="SAM" id="MobiDB-lite"/>
    </source>
</evidence>
<dbReference type="EMBL" id="BTGU01000095">
    <property type="protein sequence ID" value="GMN60072.1"/>
    <property type="molecule type" value="Genomic_DNA"/>
</dbReference>
<reference evidence="2" key="1">
    <citation type="submission" date="2023-07" db="EMBL/GenBank/DDBJ databases">
        <title>draft genome sequence of fig (Ficus carica).</title>
        <authorList>
            <person name="Takahashi T."/>
            <person name="Nishimura K."/>
        </authorList>
    </citation>
    <scope>NUCLEOTIDE SEQUENCE</scope>
</reference>
<proteinExistence type="predicted"/>